<protein>
    <submittedName>
        <fullName evidence="2">(wild Malaysian banana) hypothetical protein</fullName>
    </submittedName>
</protein>
<sequence>MHLEVYTGEPPSTTSMPHSNMEHRSAATESKWFLIGDALETPTDRYPNPKEEAAHHEIDENYSPDMLPPDFLHRFRPTISRVGIHNVAIDDRNHHLPLSLPPLLLLHFLVLVGVRGPRASGRRRKARAWRGRLLVLGGNRLHETAELREEVLLEAEVGEGIGSIASDGGAASADGRGREGVAEAAEEEECPGLAEDGLVGDGEKDEGFGHEEGVDPATGCVGVMAVESRHCREATGGVPQGEIIIAAAGFGGRELRKDGGAVGDTCVEDGVGIGDGNHQTASPRNRKLGQADRHK</sequence>
<feature type="non-terminal residue" evidence="2">
    <location>
        <position position="295"/>
    </location>
</feature>
<proteinExistence type="predicted"/>
<organism evidence="2">
    <name type="scientific">Musa acuminata subsp. malaccensis</name>
    <name type="common">Wild banana</name>
    <name type="synonym">Musa malaccensis</name>
    <dbReference type="NCBI Taxonomy" id="214687"/>
    <lineage>
        <taxon>Eukaryota</taxon>
        <taxon>Viridiplantae</taxon>
        <taxon>Streptophyta</taxon>
        <taxon>Embryophyta</taxon>
        <taxon>Tracheophyta</taxon>
        <taxon>Spermatophyta</taxon>
        <taxon>Magnoliopsida</taxon>
        <taxon>Liliopsida</taxon>
        <taxon>Zingiberales</taxon>
        <taxon>Musaceae</taxon>
        <taxon>Musa</taxon>
    </lineage>
</organism>
<feature type="region of interest" description="Disordered" evidence="1">
    <location>
        <begin position="271"/>
        <end position="295"/>
    </location>
</feature>
<evidence type="ECO:0000313" key="2">
    <source>
        <dbReference type="EMBL" id="CAG1849014.1"/>
    </source>
</evidence>
<accession>A0A8D7FD31</accession>
<gene>
    <name evidence="2" type="ORF">GSMUA_206000.1</name>
</gene>
<feature type="region of interest" description="Disordered" evidence="1">
    <location>
        <begin position="1"/>
        <end position="23"/>
    </location>
</feature>
<reference evidence="2" key="1">
    <citation type="submission" date="2021-03" db="EMBL/GenBank/DDBJ databases">
        <authorList>
            <consortium name="Genoscope - CEA"/>
            <person name="William W."/>
        </authorList>
    </citation>
    <scope>NUCLEOTIDE SEQUENCE</scope>
    <source>
        <strain evidence="2">Doubled-haploid Pahang</strain>
    </source>
</reference>
<name>A0A8D7FD31_MUSAM</name>
<dbReference type="AlphaFoldDB" id="A0A8D7FD31"/>
<dbReference type="EMBL" id="HG996468">
    <property type="protein sequence ID" value="CAG1849014.1"/>
    <property type="molecule type" value="Genomic_DNA"/>
</dbReference>
<evidence type="ECO:0000256" key="1">
    <source>
        <dbReference type="SAM" id="MobiDB-lite"/>
    </source>
</evidence>